<accession>A0A9N8ZP93</accession>
<gene>
    <name evidence="3" type="ORF">AGERDE_LOCUS4324</name>
</gene>
<feature type="domain" description="SMP-30/Gluconolactonase/LRE-like region" evidence="2">
    <location>
        <begin position="75"/>
        <end position="260"/>
    </location>
</feature>
<dbReference type="SUPFAM" id="SSF63829">
    <property type="entry name" value="Calcium-dependent phosphotriesterase"/>
    <property type="match status" value="1"/>
</dbReference>
<dbReference type="EMBL" id="CAJVPL010000488">
    <property type="protein sequence ID" value="CAG8502599.1"/>
    <property type="molecule type" value="Genomic_DNA"/>
</dbReference>
<sequence>MRHGAAVNAKGELFAVSFKKAVFQLGQVLPTQQLFFRGDNKSFFNSIRFLPSKNKNEQIALTGDVLQHRVLKIVKKGKNTKTSVFCADPRIVQPNDLAVTKSGRVYLSGQNFTHDTKVGDGSLWLCDGKSKKAIRLGEFGRTNGIEVSPNEKYLYLSEAFNKNGTIVSNKILRFRLNRKTGKTIGKPKIFVDFAKFDKTQNIDIDGMRTDIKGNLYVTRNGSGQVKKFSPTGKLLATYVLSFKAPTNLELGGPTGTDLFVVGKCEGEFANGCVDVYRGGKIPGRAISILRRRGHGHM</sequence>
<dbReference type="PANTHER" id="PTHR47572:SF4">
    <property type="entry name" value="LACTONASE DRP35"/>
    <property type="match status" value="1"/>
</dbReference>
<dbReference type="InterPro" id="IPR051262">
    <property type="entry name" value="SMP-30/CGR1_Lactonase"/>
</dbReference>
<keyword evidence="4" id="KW-1185">Reference proteome</keyword>
<dbReference type="Proteomes" id="UP000789831">
    <property type="component" value="Unassembled WGS sequence"/>
</dbReference>
<evidence type="ECO:0000313" key="3">
    <source>
        <dbReference type="EMBL" id="CAG8502599.1"/>
    </source>
</evidence>
<evidence type="ECO:0000256" key="1">
    <source>
        <dbReference type="ARBA" id="ARBA00022801"/>
    </source>
</evidence>
<dbReference type="InterPro" id="IPR013658">
    <property type="entry name" value="SGL"/>
</dbReference>
<comment type="caution">
    <text evidence="3">The sequence shown here is derived from an EMBL/GenBank/DDBJ whole genome shotgun (WGS) entry which is preliminary data.</text>
</comment>
<keyword evidence="1" id="KW-0378">Hydrolase</keyword>
<dbReference type="Gene3D" id="2.120.10.30">
    <property type="entry name" value="TolB, C-terminal domain"/>
    <property type="match status" value="1"/>
</dbReference>
<dbReference type="InterPro" id="IPR011042">
    <property type="entry name" value="6-blade_b-propeller_TolB-like"/>
</dbReference>
<protein>
    <submittedName>
        <fullName evidence="3">7669_t:CDS:1</fullName>
    </submittedName>
</protein>
<evidence type="ECO:0000259" key="2">
    <source>
        <dbReference type="Pfam" id="PF08450"/>
    </source>
</evidence>
<dbReference type="GO" id="GO:0016787">
    <property type="term" value="F:hydrolase activity"/>
    <property type="evidence" value="ECO:0007669"/>
    <property type="project" value="UniProtKB-KW"/>
</dbReference>
<dbReference type="PANTHER" id="PTHR47572">
    <property type="entry name" value="LIPOPROTEIN-RELATED"/>
    <property type="match status" value="1"/>
</dbReference>
<name>A0A9N8ZP93_9GLOM</name>
<dbReference type="Pfam" id="PF08450">
    <property type="entry name" value="SGL"/>
    <property type="match status" value="1"/>
</dbReference>
<dbReference type="OrthoDB" id="423498at2759"/>
<organism evidence="3 4">
    <name type="scientific">Ambispora gerdemannii</name>
    <dbReference type="NCBI Taxonomy" id="144530"/>
    <lineage>
        <taxon>Eukaryota</taxon>
        <taxon>Fungi</taxon>
        <taxon>Fungi incertae sedis</taxon>
        <taxon>Mucoromycota</taxon>
        <taxon>Glomeromycotina</taxon>
        <taxon>Glomeromycetes</taxon>
        <taxon>Archaeosporales</taxon>
        <taxon>Ambisporaceae</taxon>
        <taxon>Ambispora</taxon>
    </lineage>
</organism>
<reference evidence="3" key="1">
    <citation type="submission" date="2021-06" db="EMBL/GenBank/DDBJ databases">
        <authorList>
            <person name="Kallberg Y."/>
            <person name="Tangrot J."/>
            <person name="Rosling A."/>
        </authorList>
    </citation>
    <scope>NUCLEOTIDE SEQUENCE</scope>
    <source>
        <strain evidence="3">MT106</strain>
    </source>
</reference>
<dbReference type="AlphaFoldDB" id="A0A9N8ZP93"/>
<evidence type="ECO:0000313" key="4">
    <source>
        <dbReference type="Proteomes" id="UP000789831"/>
    </source>
</evidence>
<proteinExistence type="predicted"/>